<evidence type="ECO:0000259" key="3">
    <source>
        <dbReference type="PROSITE" id="PS50006"/>
    </source>
</evidence>
<organism evidence="4 5">
    <name type="scientific">Nocardia xishanensis</name>
    <dbReference type="NCBI Taxonomy" id="238964"/>
    <lineage>
        <taxon>Bacteria</taxon>
        <taxon>Bacillati</taxon>
        <taxon>Actinomycetota</taxon>
        <taxon>Actinomycetes</taxon>
        <taxon>Mycobacteriales</taxon>
        <taxon>Nocardiaceae</taxon>
        <taxon>Nocardia</taxon>
    </lineage>
</organism>
<dbReference type="EMBL" id="JBIRYO010000007">
    <property type="protein sequence ID" value="MFI2474328.1"/>
    <property type="molecule type" value="Genomic_DNA"/>
</dbReference>
<proteinExistence type="predicted"/>
<dbReference type="Pfam" id="PF00498">
    <property type="entry name" value="FHA"/>
    <property type="match status" value="1"/>
</dbReference>
<dbReference type="RefSeq" id="WP_397092647.1">
    <property type="nucleotide sequence ID" value="NZ_JBIRYO010000007.1"/>
</dbReference>
<dbReference type="Gene3D" id="2.60.200.20">
    <property type="match status" value="1"/>
</dbReference>
<accession>A0ABW7WZT6</accession>
<feature type="compositionally biased region" description="Basic and acidic residues" evidence="2">
    <location>
        <begin position="267"/>
        <end position="286"/>
    </location>
</feature>
<feature type="compositionally biased region" description="Basic and acidic residues" evidence="2">
    <location>
        <begin position="247"/>
        <end position="260"/>
    </location>
</feature>
<sequence>MTDPQVEVLPGTHLVACRDGVVVVVANRDDVTATGDTAAGAALTALCGLVDEAAAAENKRTGRMFARLATTWLMSLEDEDAVEFGVLTPCASGLAVFLHGGVSAVLTVGDRSEVLRGSDAGFTVDRVVIPAPAIGAGLFVDEADWVSELPGIRGLCTLAAGTVPGSGAVLWYGQPVRKVPVVKRDRHSAGPRAGHDQGEIDGRTVSPGSVPDKGAAPPTAAIDLEETVAPSAPVDDEPAAPRAFAAESDRRAPEPIDGGHGRTGSRARQETGPERRPPSRPIDDGRAAPGREPAAPELRGAVGPGDRHAIVKGYKCARSHHNDPRVSFCAVCGIRMDQLTCVLTDGVRPPLGLLLLDDGTSYVLDSDCVLGREPDHSEAARRGARPIRLDDASGGMSRTHVEIRLKDWDVTVVDSGSANGTHIRQPGQDWTRAIPGHPVILQPGAQVLLGGRTATFDSQHGQV</sequence>
<feature type="domain" description="FHA" evidence="3">
    <location>
        <begin position="368"/>
        <end position="423"/>
    </location>
</feature>
<protein>
    <submittedName>
        <fullName evidence="4">FHA domain-containing protein</fullName>
    </submittedName>
</protein>
<feature type="compositionally biased region" description="Low complexity" evidence="2">
    <location>
        <begin position="287"/>
        <end position="297"/>
    </location>
</feature>
<comment type="caution">
    <text evidence="4">The sequence shown here is derived from an EMBL/GenBank/DDBJ whole genome shotgun (WGS) entry which is preliminary data.</text>
</comment>
<dbReference type="InterPro" id="IPR000253">
    <property type="entry name" value="FHA_dom"/>
</dbReference>
<keyword evidence="1" id="KW-0597">Phosphoprotein</keyword>
<evidence type="ECO:0000313" key="5">
    <source>
        <dbReference type="Proteomes" id="UP001611415"/>
    </source>
</evidence>
<reference evidence="4 5" key="1">
    <citation type="submission" date="2024-10" db="EMBL/GenBank/DDBJ databases">
        <title>The Natural Products Discovery Center: Release of the First 8490 Sequenced Strains for Exploring Actinobacteria Biosynthetic Diversity.</title>
        <authorList>
            <person name="Kalkreuter E."/>
            <person name="Kautsar S.A."/>
            <person name="Yang D."/>
            <person name="Bader C.D."/>
            <person name="Teijaro C.N."/>
            <person name="Fluegel L."/>
            <person name="Davis C.M."/>
            <person name="Simpson J.R."/>
            <person name="Lauterbach L."/>
            <person name="Steele A.D."/>
            <person name="Gui C."/>
            <person name="Meng S."/>
            <person name="Li G."/>
            <person name="Viehrig K."/>
            <person name="Ye F."/>
            <person name="Su P."/>
            <person name="Kiefer A.F."/>
            <person name="Nichols A."/>
            <person name="Cepeda A.J."/>
            <person name="Yan W."/>
            <person name="Fan B."/>
            <person name="Jiang Y."/>
            <person name="Adhikari A."/>
            <person name="Zheng C.-J."/>
            <person name="Schuster L."/>
            <person name="Cowan T.M."/>
            <person name="Smanski M.J."/>
            <person name="Chevrette M.G."/>
            <person name="De Carvalho L.P.S."/>
            <person name="Shen B."/>
        </authorList>
    </citation>
    <scope>NUCLEOTIDE SEQUENCE [LARGE SCALE GENOMIC DNA]</scope>
    <source>
        <strain evidence="4 5">NPDC019275</strain>
    </source>
</reference>
<feature type="compositionally biased region" description="Basic and acidic residues" evidence="2">
    <location>
        <begin position="193"/>
        <end position="202"/>
    </location>
</feature>
<name>A0ABW7WZT6_9NOCA</name>
<dbReference type="PROSITE" id="PS50006">
    <property type="entry name" value="FHA_DOMAIN"/>
    <property type="match status" value="1"/>
</dbReference>
<dbReference type="Proteomes" id="UP001611415">
    <property type="component" value="Unassembled WGS sequence"/>
</dbReference>
<evidence type="ECO:0000256" key="1">
    <source>
        <dbReference type="ARBA" id="ARBA00022553"/>
    </source>
</evidence>
<gene>
    <name evidence="4" type="ORF">ACH49W_13215</name>
</gene>
<evidence type="ECO:0000256" key="2">
    <source>
        <dbReference type="SAM" id="MobiDB-lite"/>
    </source>
</evidence>
<feature type="region of interest" description="Disordered" evidence="2">
    <location>
        <begin position="244"/>
        <end position="306"/>
    </location>
</feature>
<keyword evidence="5" id="KW-1185">Reference proteome</keyword>
<dbReference type="CDD" id="cd00060">
    <property type="entry name" value="FHA"/>
    <property type="match status" value="1"/>
</dbReference>
<feature type="region of interest" description="Disordered" evidence="2">
    <location>
        <begin position="184"/>
        <end position="217"/>
    </location>
</feature>
<dbReference type="SUPFAM" id="SSF49879">
    <property type="entry name" value="SMAD/FHA domain"/>
    <property type="match status" value="1"/>
</dbReference>
<evidence type="ECO:0000313" key="4">
    <source>
        <dbReference type="EMBL" id="MFI2474328.1"/>
    </source>
</evidence>
<dbReference type="InterPro" id="IPR008984">
    <property type="entry name" value="SMAD_FHA_dom_sf"/>
</dbReference>